<accession>A0A5E6ME50</accession>
<protein>
    <recommendedName>
        <fullName evidence="2">endopeptidase La</fullName>
        <ecNumber evidence="2">3.4.21.53</ecNumber>
    </recommendedName>
</protein>
<keyword evidence="2" id="KW-0720">Serine protease</keyword>
<dbReference type="InterPro" id="IPR027065">
    <property type="entry name" value="Lon_Prtase"/>
</dbReference>
<feature type="domain" description="Lon proteolytic" evidence="4">
    <location>
        <begin position="579"/>
        <end position="774"/>
    </location>
</feature>
<evidence type="ECO:0000256" key="3">
    <source>
        <dbReference type="SAM" id="Coils"/>
    </source>
</evidence>
<dbReference type="Pfam" id="PF13654">
    <property type="entry name" value="AAA_32"/>
    <property type="match status" value="1"/>
</dbReference>
<dbReference type="InterPro" id="IPR046844">
    <property type="entry name" value="Lon-like_helical"/>
</dbReference>
<dbReference type="GO" id="GO:0006508">
    <property type="term" value="P:proteolysis"/>
    <property type="evidence" value="ECO:0007669"/>
    <property type="project" value="UniProtKB-KW"/>
</dbReference>
<dbReference type="OrthoDB" id="9758568at2"/>
<dbReference type="SUPFAM" id="SSF54211">
    <property type="entry name" value="Ribosomal protein S5 domain 2-like"/>
    <property type="match status" value="1"/>
</dbReference>
<evidence type="ECO:0000256" key="2">
    <source>
        <dbReference type="PROSITE-ProRule" id="PRU01122"/>
    </source>
</evidence>
<dbReference type="InterPro" id="IPR020568">
    <property type="entry name" value="Ribosomal_Su5_D2-typ_SF"/>
</dbReference>
<dbReference type="GO" id="GO:0030163">
    <property type="term" value="P:protein catabolic process"/>
    <property type="evidence" value="ECO:0007669"/>
    <property type="project" value="InterPro"/>
</dbReference>
<dbReference type="Gene3D" id="3.40.50.300">
    <property type="entry name" value="P-loop containing nucleotide triphosphate hydrolases"/>
    <property type="match status" value="2"/>
</dbReference>
<reference evidence="5 6" key="1">
    <citation type="submission" date="2019-09" db="EMBL/GenBank/DDBJ databases">
        <authorList>
            <person name="Cremers G."/>
        </authorList>
    </citation>
    <scope>NUCLEOTIDE SEQUENCE [LARGE SCALE GENOMIC DNA]</scope>
    <source>
        <strain evidence="5">4A</strain>
    </source>
</reference>
<dbReference type="GO" id="GO:0004176">
    <property type="term" value="F:ATP-dependent peptidase activity"/>
    <property type="evidence" value="ECO:0007669"/>
    <property type="project" value="UniProtKB-UniRule"/>
</dbReference>
<evidence type="ECO:0000256" key="1">
    <source>
        <dbReference type="ARBA" id="ARBA00022670"/>
    </source>
</evidence>
<dbReference type="Gene3D" id="1.10.8.60">
    <property type="match status" value="1"/>
</dbReference>
<organism evidence="5 6">
    <name type="scientific">Methylacidimicrobium tartarophylax</name>
    <dbReference type="NCBI Taxonomy" id="1041768"/>
    <lineage>
        <taxon>Bacteria</taxon>
        <taxon>Pseudomonadati</taxon>
        <taxon>Verrucomicrobiota</taxon>
        <taxon>Methylacidimicrobium</taxon>
    </lineage>
</organism>
<dbReference type="InterPro" id="IPR041699">
    <property type="entry name" value="AAA_32"/>
</dbReference>
<dbReference type="AlphaFoldDB" id="A0A5E6ME50"/>
<dbReference type="GO" id="GO:0004252">
    <property type="term" value="F:serine-type endopeptidase activity"/>
    <property type="evidence" value="ECO:0007669"/>
    <property type="project" value="UniProtKB-UniRule"/>
</dbReference>
<dbReference type="Proteomes" id="UP000334923">
    <property type="component" value="Unassembled WGS sequence"/>
</dbReference>
<feature type="active site" evidence="2">
    <location>
        <position position="669"/>
    </location>
</feature>
<sequence length="815" mass="89841">MDYSRKQAVMRPDLRLDAKTLDRRIDPRSLPFETTAELIAQPGVLGQARAMEAARFGVSMEQPGYNLFIMGPSGIGKRSLVLRLLEERAAGQAVPRDWAYVFAFENERRPKALAFPSGKAREFAEEMDRFVEDLRVGIPAVFDSDEYRTRAQDIEQSFHERREQSFTELRSRAQKDGIALLQTPAGFAFAPLKNGEVLDPETFAKLPDEEKEKIQAKVSSLQEELTKIVREIPKWRREAQAKLRELNRSLVRSTVSNLLDELKAKYAQNPIICSHLESVEKDALKNAESFRLPKEAEALPPGMLPPGMGPDAVDAFLRRYRVNVAVDQSGAKGCPVVLEENPTFSNLFGTVEHLAQMGALVTDFSLIRPGSLHRANGGYLAVDALRLLSHPFSWEGLKRALRSRQIRIEPLAEALGILSTVSLEPEPIPLDLKVILLGERTLYYLLHNLDPEFSELFKVAVDFEEEVDRNDSILVPYAHFLAEEARKGKLLPLDRGAVARVLEEGSRIAADAKKLSLRGRTMSDLLQEADFWARDVSAQTISAAHVEKAIAAAEARSGRIREQLREEVLRGTLLVDSEGESVGQVNGLAVLEAGGVRFGHPNRITARVRLGSGKVVDIEREAKLGGPIHSKGVLILSGFLAGRYAPEEPLSLAATLVFEQSYGMIEGDSASCAELCALLSALAGAPIRQSLAITGSINQKGQVQAIGGVNEKVEAFFEICRSRTLSGSQGVIIPAANVDHLVPRRELLEKVEQGLFHLYAVRTIEEAMELLTGLPAGERGPDGRYPEESINGRVERKLIDFARRAHALSAGEGKT</sequence>
<dbReference type="Gene3D" id="3.30.230.10">
    <property type="match status" value="1"/>
</dbReference>
<evidence type="ECO:0000259" key="4">
    <source>
        <dbReference type="PROSITE" id="PS51786"/>
    </source>
</evidence>
<dbReference type="EMBL" id="CABFVA020000094">
    <property type="protein sequence ID" value="VVM07484.1"/>
    <property type="molecule type" value="Genomic_DNA"/>
</dbReference>
<comment type="catalytic activity">
    <reaction evidence="2">
        <text>Hydrolysis of proteins in presence of ATP.</text>
        <dbReference type="EC" id="3.4.21.53"/>
    </reaction>
</comment>
<feature type="active site" evidence="2">
    <location>
        <position position="712"/>
    </location>
</feature>
<keyword evidence="3" id="KW-0175">Coiled coil</keyword>
<proteinExistence type="inferred from homology"/>
<dbReference type="PROSITE" id="PS51786">
    <property type="entry name" value="LON_PROTEOLYTIC"/>
    <property type="match status" value="1"/>
</dbReference>
<dbReference type="PANTHER" id="PTHR10046">
    <property type="entry name" value="ATP DEPENDENT LON PROTEASE FAMILY MEMBER"/>
    <property type="match status" value="1"/>
</dbReference>
<dbReference type="Pfam" id="PF20436">
    <property type="entry name" value="LonB_AAA-LID"/>
    <property type="match status" value="1"/>
</dbReference>
<dbReference type="InterPro" id="IPR027417">
    <property type="entry name" value="P-loop_NTPase"/>
</dbReference>
<dbReference type="SUPFAM" id="SSF52540">
    <property type="entry name" value="P-loop containing nucleoside triphosphate hydrolases"/>
    <property type="match status" value="1"/>
</dbReference>
<dbReference type="InterPro" id="IPR046843">
    <property type="entry name" value="LonB_AAA-LID"/>
</dbReference>
<dbReference type="InterPro" id="IPR008269">
    <property type="entry name" value="Lon_proteolytic"/>
</dbReference>
<dbReference type="GO" id="GO:0005524">
    <property type="term" value="F:ATP binding"/>
    <property type="evidence" value="ECO:0007669"/>
    <property type="project" value="InterPro"/>
</dbReference>
<dbReference type="Pfam" id="PF20437">
    <property type="entry name" value="LonC_helical"/>
    <property type="match status" value="1"/>
</dbReference>
<comment type="similarity">
    <text evidence="2">Belongs to the peptidase S16 family.</text>
</comment>
<name>A0A5E6ME50_9BACT</name>
<evidence type="ECO:0000313" key="5">
    <source>
        <dbReference type="EMBL" id="VVM07484.1"/>
    </source>
</evidence>
<keyword evidence="1 2" id="KW-0645">Protease</keyword>
<gene>
    <name evidence="5" type="primary">lon</name>
    <name evidence="5" type="ORF">MAMT_01768</name>
</gene>
<keyword evidence="6" id="KW-1185">Reference proteome</keyword>
<dbReference type="InterPro" id="IPR014721">
    <property type="entry name" value="Ribsml_uS5_D2-typ_fold_subgr"/>
</dbReference>
<dbReference type="Pfam" id="PF05362">
    <property type="entry name" value="Lon_C"/>
    <property type="match status" value="1"/>
</dbReference>
<dbReference type="PRINTS" id="PR00830">
    <property type="entry name" value="ENDOLAPTASE"/>
</dbReference>
<feature type="coiled-coil region" evidence="3">
    <location>
        <begin position="211"/>
        <end position="238"/>
    </location>
</feature>
<keyword evidence="2 5" id="KW-0378">Hydrolase</keyword>
<dbReference type="EC" id="3.4.21.53" evidence="2"/>
<evidence type="ECO:0000313" key="6">
    <source>
        <dbReference type="Proteomes" id="UP000334923"/>
    </source>
</evidence>